<evidence type="ECO:0000256" key="1">
    <source>
        <dbReference type="SAM" id="SignalP"/>
    </source>
</evidence>
<evidence type="ECO:0000313" key="2">
    <source>
        <dbReference type="EMBL" id="MQL81447.1"/>
    </source>
</evidence>
<comment type="caution">
    <text evidence="2">The sequence shown here is derived from an EMBL/GenBank/DDBJ whole genome shotgun (WGS) entry which is preliminary data.</text>
</comment>
<evidence type="ECO:0000313" key="3">
    <source>
        <dbReference type="Proteomes" id="UP000652761"/>
    </source>
</evidence>
<sequence>MVLLMWLLGVSRVPAALAGKGLVIPTEPCLRGSPPLLFSGRDSLRRCSLPDGRGGGLFAVRCQQCEL</sequence>
<name>A0A843UGU4_COLES</name>
<proteinExistence type="predicted"/>
<organism evidence="2 3">
    <name type="scientific">Colocasia esculenta</name>
    <name type="common">Wild taro</name>
    <name type="synonym">Arum esculentum</name>
    <dbReference type="NCBI Taxonomy" id="4460"/>
    <lineage>
        <taxon>Eukaryota</taxon>
        <taxon>Viridiplantae</taxon>
        <taxon>Streptophyta</taxon>
        <taxon>Embryophyta</taxon>
        <taxon>Tracheophyta</taxon>
        <taxon>Spermatophyta</taxon>
        <taxon>Magnoliopsida</taxon>
        <taxon>Liliopsida</taxon>
        <taxon>Araceae</taxon>
        <taxon>Aroideae</taxon>
        <taxon>Colocasieae</taxon>
        <taxon>Colocasia</taxon>
    </lineage>
</organism>
<feature type="signal peptide" evidence="1">
    <location>
        <begin position="1"/>
        <end position="18"/>
    </location>
</feature>
<gene>
    <name evidence="2" type="ORF">Taro_013904</name>
</gene>
<feature type="chain" id="PRO_5032959376" evidence="1">
    <location>
        <begin position="19"/>
        <end position="67"/>
    </location>
</feature>
<protein>
    <submittedName>
        <fullName evidence="2">Uncharacterized protein</fullName>
    </submittedName>
</protein>
<dbReference type="EMBL" id="NMUH01000567">
    <property type="protein sequence ID" value="MQL81447.1"/>
    <property type="molecule type" value="Genomic_DNA"/>
</dbReference>
<reference evidence="2" key="1">
    <citation type="submission" date="2017-07" db="EMBL/GenBank/DDBJ databases">
        <title>Taro Niue Genome Assembly and Annotation.</title>
        <authorList>
            <person name="Atibalentja N."/>
            <person name="Keating K."/>
            <person name="Fields C.J."/>
        </authorList>
    </citation>
    <scope>NUCLEOTIDE SEQUENCE</scope>
    <source>
        <strain evidence="2">Niue_2</strain>
        <tissue evidence="2">Leaf</tissue>
    </source>
</reference>
<dbReference type="Proteomes" id="UP000652761">
    <property type="component" value="Unassembled WGS sequence"/>
</dbReference>
<accession>A0A843UGU4</accession>
<dbReference type="AlphaFoldDB" id="A0A843UGU4"/>
<keyword evidence="1" id="KW-0732">Signal</keyword>
<keyword evidence="3" id="KW-1185">Reference proteome</keyword>